<accession>A0ABY2G6Y6</accession>
<protein>
    <submittedName>
        <fullName evidence="1">WD40 repeat protein</fullName>
    </submittedName>
</protein>
<organism evidence="1 2">
    <name type="scientific">Meridianimaribacter flavus</name>
    <dbReference type="NCBI Taxonomy" id="571115"/>
    <lineage>
        <taxon>Bacteria</taxon>
        <taxon>Pseudomonadati</taxon>
        <taxon>Bacteroidota</taxon>
        <taxon>Flavobacteriia</taxon>
        <taxon>Flavobacteriales</taxon>
        <taxon>Flavobacteriaceae</taxon>
        <taxon>Meridianimaribacter</taxon>
    </lineage>
</organism>
<keyword evidence="2" id="KW-1185">Reference proteome</keyword>
<dbReference type="Pfam" id="PF07676">
    <property type="entry name" value="PD40"/>
    <property type="match status" value="2"/>
</dbReference>
<evidence type="ECO:0000313" key="2">
    <source>
        <dbReference type="Proteomes" id="UP000294930"/>
    </source>
</evidence>
<dbReference type="SUPFAM" id="SSF82171">
    <property type="entry name" value="DPP6 N-terminal domain-like"/>
    <property type="match status" value="1"/>
</dbReference>
<name>A0ABY2G6Y6_9FLAO</name>
<evidence type="ECO:0000313" key="1">
    <source>
        <dbReference type="EMBL" id="TDY11735.1"/>
    </source>
</evidence>
<comment type="caution">
    <text evidence="1">The sequence shown here is derived from an EMBL/GenBank/DDBJ whole genome shotgun (WGS) entry which is preliminary data.</text>
</comment>
<dbReference type="RefSeq" id="WP_131508194.1">
    <property type="nucleotide sequence ID" value="NZ_SOQZ01000003.1"/>
</dbReference>
<dbReference type="EMBL" id="SOQZ01000003">
    <property type="protein sequence ID" value="TDY11735.1"/>
    <property type="molecule type" value="Genomic_DNA"/>
</dbReference>
<dbReference type="InterPro" id="IPR011659">
    <property type="entry name" value="WD40"/>
</dbReference>
<sequence length="315" mass="36004">MKHITLSIIFLYSLFSFSQSSTEDVIEPFLEDIVSQFPNVRDLAISPNGKEAVFSAQSFMGDISALMIVSKTDTKWSNPEIISFSGQYNDIEPFFSNDGLKLFFASNRPMDNTSTTVKDFDIWYVERASTEASWSAPINLGAPVNTEMDEFYPVVTNSNNLYFTLDNPSLKRKDDIYISEFKNGAYTQPKPLSDSINSEGYEFNAFIAPDESFIIYTCYNRDDGYGSGDLYVSYKQENGEWSISKNMGQKVNSNKMEYCPFVDTQNGILYFTSKRLKMTSFEEKQSIEDLKTIFYSYENGLSRLYKISITNLIKK</sequence>
<reference evidence="1 2" key="1">
    <citation type="submission" date="2019-03" db="EMBL/GenBank/DDBJ databases">
        <title>Genomic Encyclopedia of Type Strains, Phase III (KMG-III): the genomes of soil and plant-associated and newly described type strains.</title>
        <authorList>
            <person name="Whitman W."/>
        </authorList>
    </citation>
    <scope>NUCLEOTIDE SEQUENCE [LARGE SCALE GENOMIC DNA]</scope>
    <source>
        <strain evidence="1 2">CGMCC 1.10957</strain>
    </source>
</reference>
<gene>
    <name evidence="1" type="ORF">A8975_1574</name>
</gene>
<dbReference type="Gene3D" id="2.120.10.30">
    <property type="entry name" value="TolB, C-terminal domain"/>
    <property type="match status" value="1"/>
</dbReference>
<dbReference type="InterPro" id="IPR011042">
    <property type="entry name" value="6-blade_b-propeller_TolB-like"/>
</dbReference>
<proteinExistence type="predicted"/>
<dbReference type="Proteomes" id="UP000294930">
    <property type="component" value="Unassembled WGS sequence"/>
</dbReference>